<reference evidence="1" key="2">
    <citation type="journal article" date="2015" name="Fish Shellfish Immunol.">
        <title>Early steps in the European eel (Anguilla anguilla)-Vibrio vulnificus interaction in the gills: Role of the RtxA13 toxin.</title>
        <authorList>
            <person name="Callol A."/>
            <person name="Pajuelo D."/>
            <person name="Ebbesson L."/>
            <person name="Teles M."/>
            <person name="MacKenzie S."/>
            <person name="Amaro C."/>
        </authorList>
    </citation>
    <scope>NUCLEOTIDE SEQUENCE</scope>
</reference>
<sequence>MKAHGCCNHATFRIPIMQFSLLLVPPSRVSDVGDLMDFFVLPWRSVTLRYAVRRKVLRRGRGC</sequence>
<proteinExistence type="predicted"/>
<organism evidence="1">
    <name type="scientific">Anguilla anguilla</name>
    <name type="common">European freshwater eel</name>
    <name type="synonym">Muraena anguilla</name>
    <dbReference type="NCBI Taxonomy" id="7936"/>
    <lineage>
        <taxon>Eukaryota</taxon>
        <taxon>Metazoa</taxon>
        <taxon>Chordata</taxon>
        <taxon>Craniata</taxon>
        <taxon>Vertebrata</taxon>
        <taxon>Euteleostomi</taxon>
        <taxon>Actinopterygii</taxon>
        <taxon>Neopterygii</taxon>
        <taxon>Teleostei</taxon>
        <taxon>Anguilliformes</taxon>
        <taxon>Anguillidae</taxon>
        <taxon>Anguilla</taxon>
    </lineage>
</organism>
<dbReference type="AlphaFoldDB" id="A0A0E9S2K1"/>
<reference evidence="1" key="1">
    <citation type="submission" date="2014-11" db="EMBL/GenBank/DDBJ databases">
        <authorList>
            <person name="Amaro Gonzalez C."/>
        </authorList>
    </citation>
    <scope>NUCLEOTIDE SEQUENCE</scope>
</reference>
<evidence type="ECO:0000313" key="1">
    <source>
        <dbReference type="EMBL" id="JAH34733.1"/>
    </source>
</evidence>
<protein>
    <submittedName>
        <fullName evidence="1">Uncharacterized protein</fullName>
    </submittedName>
</protein>
<name>A0A0E9S2K1_ANGAN</name>
<dbReference type="EMBL" id="GBXM01073844">
    <property type="protein sequence ID" value="JAH34733.1"/>
    <property type="molecule type" value="Transcribed_RNA"/>
</dbReference>
<accession>A0A0E9S2K1</accession>